<organism evidence="1 2">
    <name type="scientific">Tuber aestivum</name>
    <name type="common">summer truffle</name>
    <dbReference type="NCBI Taxonomy" id="59557"/>
    <lineage>
        <taxon>Eukaryota</taxon>
        <taxon>Fungi</taxon>
        <taxon>Dikarya</taxon>
        <taxon>Ascomycota</taxon>
        <taxon>Pezizomycotina</taxon>
        <taxon>Pezizomycetes</taxon>
        <taxon>Pezizales</taxon>
        <taxon>Tuberaceae</taxon>
        <taxon>Tuber</taxon>
    </lineage>
</organism>
<dbReference type="Proteomes" id="UP001412239">
    <property type="component" value="Unassembled WGS sequence"/>
</dbReference>
<evidence type="ECO:0000313" key="1">
    <source>
        <dbReference type="EMBL" id="CUS12949.1"/>
    </source>
</evidence>
<keyword evidence="2" id="KW-1185">Reference proteome</keyword>
<accession>A0A292PZF7</accession>
<name>A0A292PZF7_9PEZI</name>
<dbReference type="SUPFAM" id="SSF50494">
    <property type="entry name" value="Trypsin-like serine proteases"/>
    <property type="match status" value="1"/>
</dbReference>
<evidence type="ECO:0008006" key="3">
    <source>
        <dbReference type="Google" id="ProtNLM"/>
    </source>
</evidence>
<protein>
    <recommendedName>
        <fullName evidence="3">Peptidase S1 domain-containing protein</fullName>
    </recommendedName>
</protein>
<proteinExistence type="predicted"/>
<dbReference type="AlphaFoldDB" id="A0A292PZF7"/>
<dbReference type="EMBL" id="LN890979">
    <property type="protein sequence ID" value="CUS12949.1"/>
    <property type="molecule type" value="Genomic_DNA"/>
</dbReference>
<reference evidence="1" key="1">
    <citation type="submission" date="2015-10" db="EMBL/GenBank/DDBJ databases">
        <authorList>
            <person name="Regsiter A."/>
            <person name="william w."/>
        </authorList>
    </citation>
    <scope>NUCLEOTIDE SEQUENCE</scope>
    <source>
        <strain evidence="1">Montdore</strain>
    </source>
</reference>
<sequence length="311" mass="34309">MAEFSTRWSMDPIRNSEAIRLESISLGIEGSLVEAGSFTGFLKRSPPDNEVFGLTAAHCVPPALVGMPICSPSTLEVTARLKFLLPYTSLSKPEDCVAVTVGLEAEAKSLVRTFRFLPCLSGVTFSDPFDQFQEKTGVLYGGRLGTIVARELSSQNKLLFNYARGLWRLGLPTFYTKRSWHTTVDWCIFSCAQNRYGRNIYSEYPITETGYLYPHARVEKIGRSSGFHGGYVNRILLQHWGKGGLTHEIAILGDDDIPFGINGDSGGCVLVDMRGIFKAAGILIAKNRCNDLALATPLHLVLDSARSYQWA</sequence>
<gene>
    <name evidence="1" type="ORF">GSTUAT00002864001</name>
</gene>
<dbReference type="InterPro" id="IPR009003">
    <property type="entry name" value="Peptidase_S1_PA"/>
</dbReference>
<evidence type="ECO:0000313" key="2">
    <source>
        <dbReference type="Proteomes" id="UP001412239"/>
    </source>
</evidence>